<dbReference type="RefSeq" id="WP_190351471.1">
    <property type="nucleotide sequence ID" value="NZ_JACJPY010000041.1"/>
</dbReference>
<dbReference type="EMBL" id="JACJPY010000041">
    <property type="protein sequence ID" value="MBD2151080.1"/>
    <property type="molecule type" value="Genomic_DNA"/>
</dbReference>
<gene>
    <name evidence="1" type="ORF">H6F44_13265</name>
</gene>
<proteinExistence type="predicted"/>
<name>A0A926UTJ6_9CYAN</name>
<comment type="caution">
    <text evidence="1">The sequence shown here is derived from an EMBL/GenBank/DDBJ whole genome shotgun (WGS) entry which is preliminary data.</text>
</comment>
<dbReference type="AlphaFoldDB" id="A0A926UTJ6"/>
<dbReference type="InterPro" id="IPR007555">
    <property type="entry name" value="DUF499"/>
</dbReference>
<organism evidence="1 2">
    <name type="scientific">Pseudanabaena cinerea FACHB-1277</name>
    <dbReference type="NCBI Taxonomy" id="2949581"/>
    <lineage>
        <taxon>Bacteria</taxon>
        <taxon>Bacillati</taxon>
        <taxon>Cyanobacteriota</taxon>
        <taxon>Cyanophyceae</taxon>
        <taxon>Pseudanabaenales</taxon>
        <taxon>Pseudanabaenaceae</taxon>
        <taxon>Pseudanabaena</taxon>
        <taxon>Pseudanabaena cinerea</taxon>
    </lineage>
</organism>
<keyword evidence="2" id="KW-1185">Reference proteome</keyword>
<sequence length="1085" mass="120523">MLKSIFETCVPRDEVLGGNLSEDVFAAKLKQVVDGNAPLVYQDPNTFFANTFPTNGLKTLISEVFGRLTGKDTGSPVIRLETSFGGGKTHDEIAIWHIARNGRLINGLDRFVDDITIIPDRPIQVAAIACQDLGGVEGVLHQESGLTIYTIWGEIAYQLGGIDGYRLLKGADEQRVSPGTQVLQRIITDQPTVIILDEIAQYLRRAKAITVGSSDLSGQVVAFLFALMDLAASCNNLVLVYTLASVSDAFGEETATLKEELEAQKTSARQERVLSPSTDIEIYNIVKQRIFKSIDEKIAKSAAQEYLHTYRASRINLPDSCKDANHAQILQSSYPFSPELFDLLTKKVASIQNFQRTRGALRLLAMVVRYLWQDPKAWIPMIHPHHIPIGIDEGVTGEFTSRLQRPLMRNPIQADIFNAEGKPAHAQVHDRQWEAAGKPPFATWVARTIFLHSINQGTAAGIRRAELNLALLMPQVEISYIDPVLDRLTSVAWYLDIDPITTIARFKEEPSINKIIAEEKEQIGNLTAKDHLRSRRDSIFANKVFTLVASPESSGDVDDKPDDIALCVIDFDQGTVNASTDVAPNLVEQIFNNTGESGKFRTFRNRLLFLVANKQELERAIDITKEHLAIQNILKSPNRQEDLSENQRKQLKERGGAKDLEVRVALTNAYRHLFYPTNDPVKAPKGLLHFTLPAESSSDVKGNKNQQDVILKSLKDCQKIRAEDAGAFAPAYILQKVWLAGLDHWTTKALKEEFAKSLGLQMLLDADIPKLRETIRKGIQEGQWDLKVGTKVYIRGDDGKGQGSKHDACATPDTIEFSDRMELYRRGILKPPEPRVIELSAQVMPSSELAKTVNLRWRSQGALSVKLYQDGVPIAGEFLPSDSRQVQISQTTTFKIVADYGNGETAEKETNAVISSYPVGTAASSGTGVSDINLPLELLKPEIIDLSGTVNATFTGFSDRCADYKVKAIHSIEIMIDQVTDYRKLMTAFPLLSKFVFEIDQKATIQMDKQFVRFDYQGGLRGFQSFSNPINALLSAEGVRANVSLKLTFTFDPAIAPNGNELQTLQQALMRNPVDRLSLTTRVSY</sequence>
<reference evidence="1" key="1">
    <citation type="journal article" date="2015" name="ISME J.">
        <title>Draft Genome Sequence of Streptomyces incarnatus NRRL8089, which Produces the Nucleoside Antibiotic Sinefungin.</title>
        <authorList>
            <person name="Oshima K."/>
            <person name="Hattori M."/>
            <person name="Shimizu H."/>
            <person name="Fukuda K."/>
            <person name="Nemoto M."/>
            <person name="Inagaki K."/>
            <person name="Tamura T."/>
        </authorList>
    </citation>
    <scope>NUCLEOTIDE SEQUENCE</scope>
    <source>
        <strain evidence="1">FACHB-1277</strain>
    </source>
</reference>
<keyword evidence="1" id="KW-0067">ATP-binding</keyword>
<dbReference type="Proteomes" id="UP000631421">
    <property type="component" value="Unassembled WGS sequence"/>
</dbReference>
<reference evidence="1" key="2">
    <citation type="submission" date="2020-08" db="EMBL/GenBank/DDBJ databases">
        <authorList>
            <person name="Chen M."/>
            <person name="Teng W."/>
            <person name="Zhao L."/>
            <person name="Hu C."/>
            <person name="Zhou Y."/>
            <person name="Han B."/>
            <person name="Song L."/>
            <person name="Shu W."/>
        </authorList>
    </citation>
    <scope>NUCLEOTIDE SEQUENCE</scope>
    <source>
        <strain evidence="1">FACHB-1277</strain>
    </source>
</reference>
<evidence type="ECO:0000313" key="2">
    <source>
        <dbReference type="Proteomes" id="UP000631421"/>
    </source>
</evidence>
<dbReference type="GO" id="GO:0005524">
    <property type="term" value="F:ATP binding"/>
    <property type="evidence" value="ECO:0007669"/>
    <property type="project" value="UniProtKB-KW"/>
</dbReference>
<keyword evidence="1" id="KW-0547">Nucleotide-binding</keyword>
<protein>
    <submittedName>
        <fullName evidence="1">ATP-binding protein</fullName>
    </submittedName>
</protein>
<dbReference type="Pfam" id="PF04465">
    <property type="entry name" value="DUF499"/>
    <property type="match status" value="1"/>
</dbReference>
<evidence type="ECO:0000313" key="1">
    <source>
        <dbReference type="EMBL" id="MBD2151080.1"/>
    </source>
</evidence>
<accession>A0A926UTJ6</accession>